<dbReference type="PANTHER" id="PTHR21404:SF3">
    <property type="entry name" value="SMALL RNA 2'-O-METHYLTRANSFERASE"/>
    <property type="match status" value="1"/>
</dbReference>
<comment type="similarity">
    <text evidence="2">Belongs to the methyltransferase superfamily. HEN1 family.</text>
</comment>
<evidence type="ECO:0000256" key="5">
    <source>
        <dbReference type="ARBA" id="ARBA00022679"/>
    </source>
</evidence>
<dbReference type="InterPro" id="IPR026610">
    <property type="entry name" value="Hen1"/>
</dbReference>
<dbReference type="GO" id="GO:0003723">
    <property type="term" value="F:RNA binding"/>
    <property type="evidence" value="ECO:0007669"/>
    <property type="project" value="UniProtKB-KW"/>
</dbReference>
<dbReference type="FunFam" id="3.40.50.150:FF:000124">
    <property type="entry name" value="HEN methyltransferase 1"/>
    <property type="match status" value="1"/>
</dbReference>
<dbReference type="Ensembl" id="ENSKMAT00000012597.1">
    <property type="protein sequence ID" value="ENSKMAP00000012412.1"/>
    <property type="gene ID" value="ENSKMAG00000009299.1"/>
</dbReference>
<evidence type="ECO:0000256" key="10">
    <source>
        <dbReference type="ARBA" id="ARBA00023158"/>
    </source>
</evidence>
<keyword evidence="7" id="KW-0479">Metal-binding</keyword>
<evidence type="ECO:0000256" key="1">
    <source>
        <dbReference type="ARBA" id="ARBA00001946"/>
    </source>
</evidence>
<dbReference type="Gene3D" id="3.40.50.150">
    <property type="entry name" value="Vaccinia Virus protein VP39"/>
    <property type="match status" value="1"/>
</dbReference>
<accession>A0A3Q3FH48</accession>
<dbReference type="GO" id="GO:0001510">
    <property type="term" value="P:RNA methylation"/>
    <property type="evidence" value="ECO:0007669"/>
    <property type="project" value="InterPro"/>
</dbReference>
<comment type="cofactor">
    <cofactor evidence="1">
        <name>Mg(2+)</name>
        <dbReference type="ChEBI" id="CHEBI:18420"/>
    </cofactor>
</comment>
<comment type="catalytic activity">
    <reaction evidence="13">
        <text>small RNA 3'-end nucleotide + S-adenosyl-L-methionine = small RNA 3'-end 2'-O-methylnucleotide + S-adenosyl-L-homocysteine + H(+)</text>
        <dbReference type="Rhea" id="RHEA:37887"/>
        <dbReference type="Rhea" id="RHEA-COMP:10415"/>
        <dbReference type="Rhea" id="RHEA-COMP:10416"/>
        <dbReference type="ChEBI" id="CHEBI:15378"/>
        <dbReference type="ChEBI" id="CHEBI:57856"/>
        <dbReference type="ChEBI" id="CHEBI:59789"/>
        <dbReference type="ChEBI" id="CHEBI:74896"/>
        <dbReference type="ChEBI" id="CHEBI:74898"/>
        <dbReference type="EC" id="2.1.1.386"/>
    </reaction>
</comment>
<evidence type="ECO:0000313" key="15">
    <source>
        <dbReference type="Proteomes" id="UP000264800"/>
    </source>
</evidence>
<dbReference type="GO" id="GO:0005634">
    <property type="term" value="C:nucleus"/>
    <property type="evidence" value="ECO:0007669"/>
    <property type="project" value="TreeGrafter"/>
</dbReference>
<evidence type="ECO:0000313" key="14">
    <source>
        <dbReference type="Ensembl" id="ENSKMAP00000012412.1"/>
    </source>
</evidence>
<dbReference type="AlphaFoldDB" id="A0A3Q3FH48"/>
<dbReference type="PANTHER" id="PTHR21404">
    <property type="entry name" value="HEN1"/>
    <property type="match status" value="1"/>
</dbReference>
<dbReference type="Proteomes" id="UP000264800">
    <property type="component" value="Unplaced"/>
</dbReference>
<dbReference type="InterPro" id="IPR029063">
    <property type="entry name" value="SAM-dependent_MTases_sf"/>
</dbReference>
<dbReference type="GeneTree" id="ENSGT00390000004798"/>
<sequence length="349" mass="39892">KMISIFSPALHKQRHQFVIDFVKKNKPRRVADLGCSECRLLKQLRFHREVQLLVGLDTNAVFVHSFRHGLAPLSTDYLQPTYNQLRVELYQGSVTQRDARLRGFDLVTSIELIEHLTLTDLEHFSAVVFGYMTPVSVIISTPNSEFNVLLPGLSGFRHSDHKFEWNRAEFQSWALKVCSDYGYEVEFTGVGEAPQGQQDSVGFCSQIGVFYRLKDRDRCSVLAGSDEENVFSYTLVIRELSESLGNLRHLLMDEPQVKLSQDGSAVLVKYQEQGTFITTFSLLINVRDDCISLYVKLNNMMANVFIKCNVQHSRIQVKLLILTCGSSYIYLSNSLVPFEVFRRLKSLSR</sequence>
<keyword evidence="6" id="KW-0949">S-adenosyl-L-methionine</keyword>
<evidence type="ECO:0000256" key="3">
    <source>
        <dbReference type="ARBA" id="ARBA00021330"/>
    </source>
</evidence>
<keyword evidence="8" id="KW-0460">Magnesium</keyword>
<dbReference type="GO" id="GO:0030422">
    <property type="term" value="P:siRNA processing"/>
    <property type="evidence" value="ECO:0007669"/>
    <property type="project" value="TreeGrafter"/>
</dbReference>
<evidence type="ECO:0000256" key="13">
    <source>
        <dbReference type="ARBA" id="ARBA00048418"/>
    </source>
</evidence>
<keyword evidence="15" id="KW-1185">Reference proteome</keyword>
<evidence type="ECO:0000256" key="6">
    <source>
        <dbReference type="ARBA" id="ARBA00022691"/>
    </source>
</evidence>
<dbReference type="SUPFAM" id="SSF53335">
    <property type="entry name" value="S-adenosyl-L-methionine-dependent methyltransferases"/>
    <property type="match status" value="1"/>
</dbReference>
<organism evidence="14 15">
    <name type="scientific">Kryptolebias marmoratus</name>
    <name type="common">Mangrove killifish</name>
    <name type="synonym">Rivulus marmoratus</name>
    <dbReference type="NCBI Taxonomy" id="37003"/>
    <lineage>
        <taxon>Eukaryota</taxon>
        <taxon>Metazoa</taxon>
        <taxon>Chordata</taxon>
        <taxon>Craniata</taxon>
        <taxon>Vertebrata</taxon>
        <taxon>Euteleostomi</taxon>
        <taxon>Actinopterygii</taxon>
        <taxon>Neopterygii</taxon>
        <taxon>Teleostei</taxon>
        <taxon>Neoteleostei</taxon>
        <taxon>Acanthomorphata</taxon>
        <taxon>Ovalentaria</taxon>
        <taxon>Atherinomorphae</taxon>
        <taxon>Cyprinodontiformes</taxon>
        <taxon>Rivulidae</taxon>
        <taxon>Kryptolebias</taxon>
    </lineage>
</organism>
<reference evidence="14" key="1">
    <citation type="submission" date="2025-08" db="UniProtKB">
        <authorList>
            <consortium name="Ensembl"/>
        </authorList>
    </citation>
    <scope>IDENTIFICATION</scope>
</reference>
<dbReference type="EC" id="2.1.1.386" evidence="12"/>
<keyword evidence="10" id="KW-0943">RNA-mediated gene silencing</keyword>
<keyword evidence="9" id="KW-0694">RNA-binding</keyword>
<keyword evidence="5" id="KW-0808">Transferase</keyword>
<evidence type="ECO:0000256" key="9">
    <source>
        <dbReference type="ARBA" id="ARBA00022884"/>
    </source>
</evidence>
<evidence type="ECO:0000256" key="7">
    <source>
        <dbReference type="ARBA" id="ARBA00022723"/>
    </source>
</evidence>
<dbReference type="GO" id="GO:0046872">
    <property type="term" value="F:metal ion binding"/>
    <property type="evidence" value="ECO:0007669"/>
    <property type="project" value="UniProtKB-KW"/>
</dbReference>
<proteinExistence type="inferred from homology"/>
<keyword evidence="4" id="KW-0489">Methyltransferase</keyword>
<evidence type="ECO:0000256" key="11">
    <source>
        <dbReference type="ARBA" id="ARBA00029981"/>
    </source>
</evidence>
<evidence type="ECO:0000256" key="4">
    <source>
        <dbReference type="ARBA" id="ARBA00022603"/>
    </source>
</evidence>
<reference evidence="14" key="2">
    <citation type="submission" date="2025-09" db="UniProtKB">
        <authorList>
            <consortium name="Ensembl"/>
        </authorList>
    </citation>
    <scope>IDENTIFICATION</scope>
</reference>
<dbReference type="GO" id="GO:0034587">
    <property type="term" value="P:piRNA processing"/>
    <property type="evidence" value="ECO:0007669"/>
    <property type="project" value="TreeGrafter"/>
</dbReference>
<evidence type="ECO:0000256" key="12">
    <source>
        <dbReference type="ARBA" id="ARBA00035025"/>
    </source>
</evidence>
<dbReference type="GO" id="GO:0005737">
    <property type="term" value="C:cytoplasm"/>
    <property type="evidence" value="ECO:0007669"/>
    <property type="project" value="TreeGrafter"/>
</dbReference>
<name>A0A3Q3FH48_KRYMA</name>
<evidence type="ECO:0000256" key="8">
    <source>
        <dbReference type="ARBA" id="ARBA00022842"/>
    </source>
</evidence>
<dbReference type="GO" id="GO:0090486">
    <property type="term" value="F:small RNA 2'-O-methyltransferase activity"/>
    <property type="evidence" value="ECO:0007669"/>
    <property type="project" value="UniProtKB-EC"/>
</dbReference>
<evidence type="ECO:0000256" key="2">
    <source>
        <dbReference type="ARBA" id="ARBA00009026"/>
    </source>
</evidence>
<protein>
    <recommendedName>
        <fullName evidence="3">Small RNA 2'-O-methyltransferase</fullName>
        <ecNumber evidence="12">2.1.1.386</ecNumber>
    </recommendedName>
    <alternativeName>
        <fullName evidence="11">HEN1 methyltransferase homolog 1</fullName>
    </alternativeName>
</protein>